<evidence type="ECO:0000313" key="3">
    <source>
        <dbReference type="Proteomes" id="UP000294927"/>
    </source>
</evidence>
<dbReference type="Proteomes" id="UP000294927">
    <property type="component" value="Unassembled WGS sequence"/>
</dbReference>
<dbReference type="EMBL" id="SOCP01000022">
    <property type="protein sequence ID" value="TDV40650.1"/>
    <property type="molecule type" value="Genomic_DNA"/>
</dbReference>
<keyword evidence="1" id="KW-1133">Transmembrane helix</keyword>
<sequence length="56" mass="5858">MLNSPVSVAGVGVGALTMLVTYVVGVLFAVTTGQSRFGELWPPEQPLRAAHGTMSR</sequence>
<keyword evidence="1" id="KW-0472">Membrane</keyword>
<gene>
    <name evidence="2" type="ORF">CLV71_12238</name>
</gene>
<evidence type="ECO:0000313" key="2">
    <source>
        <dbReference type="EMBL" id="TDV40650.1"/>
    </source>
</evidence>
<protein>
    <submittedName>
        <fullName evidence="2">Uncharacterized protein</fullName>
    </submittedName>
</protein>
<accession>A0A4R7UVY8</accession>
<feature type="transmembrane region" description="Helical" evidence="1">
    <location>
        <begin position="6"/>
        <end position="30"/>
    </location>
</feature>
<reference evidence="2 3" key="1">
    <citation type="submission" date="2019-03" db="EMBL/GenBank/DDBJ databases">
        <title>Genomic Encyclopedia of Archaeal and Bacterial Type Strains, Phase II (KMG-II): from individual species to whole genera.</title>
        <authorList>
            <person name="Goeker M."/>
        </authorList>
    </citation>
    <scope>NUCLEOTIDE SEQUENCE [LARGE SCALE GENOMIC DNA]</scope>
    <source>
        <strain evidence="2 3">DSM 45499</strain>
    </source>
</reference>
<dbReference type="AlphaFoldDB" id="A0A4R7UVY8"/>
<keyword evidence="3" id="KW-1185">Reference proteome</keyword>
<evidence type="ECO:0000256" key="1">
    <source>
        <dbReference type="SAM" id="Phobius"/>
    </source>
</evidence>
<proteinExistence type="predicted"/>
<organism evidence="2 3">
    <name type="scientific">Actinophytocola oryzae</name>
    <dbReference type="NCBI Taxonomy" id="502181"/>
    <lineage>
        <taxon>Bacteria</taxon>
        <taxon>Bacillati</taxon>
        <taxon>Actinomycetota</taxon>
        <taxon>Actinomycetes</taxon>
        <taxon>Pseudonocardiales</taxon>
        <taxon>Pseudonocardiaceae</taxon>
    </lineage>
</organism>
<name>A0A4R7UVY8_9PSEU</name>
<comment type="caution">
    <text evidence="2">The sequence shown here is derived from an EMBL/GenBank/DDBJ whole genome shotgun (WGS) entry which is preliminary data.</text>
</comment>
<keyword evidence="1" id="KW-0812">Transmembrane</keyword>